<gene>
    <name evidence="2" type="ORF">FOMG_11744</name>
</gene>
<dbReference type="VEuPathDB" id="FungiDB:FOMG_11744"/>
<dbReference type="EMBL" id="JH659337">
    <property type="protein sequence ID" value="EXK32903.1"/>
    <property type="molecule type" value="Genomic_DNA"/>
</dbReference>
<evidence type="ECO:0000256" key="1">
    <source>
        <dbReference type="SAM" id="MobiDB-lite"/>
    </source>
</evidence>
<name>W9ZX43_FUSOX</name>
<reference evidence="2" key="2">
    <citation type="submission" date="2012-05" db="EMBL/GenBank/DDBJ databases">
        <title>Annotation of the Genome Sequence of Fusarium oxysporum f. sp. melonis 26406.</title>
        <authorList>
            <consortium name="The Broad Institute Genomics Platform"/>
            <person name="Ma L.-J."/>
            <person name="Corby-Kistler H."/>
            <person name="Broz K."/>
            <person name="Gale L.R."/>
            <person name="Jonkers W."/>
            <person name="O'Donnell K."/>
            <person name="Ploetz R."/>
            <person name="Steinberg C."/>
            <person name="Schwartz D.C."/>
            <person name="VanEtten H."/>
            <person name="Zhou S."/>
            <person name="Young S.K."/>
            <person name="Zeng Q."/>
            <person name="Gargeya S."/>
            <person name="Fitzgerald M."/>
            <person name="Abouelleil A."/>
            <person name="Alvarado L."/>
            <person name="Chapman S.B."/>
            <person name="Gainer-Dewar J."/>
            <person name="Goldberg J."/>
            <person name="Griggs A."/>
            <person name="Gujja S."/>
            <person name="Hansen M."/>
            <person name="Howarth C."/>
            <person name="Imamovic A."/>
            <person name="Ireland A."/>
            <person name="Larimer J."/>
            <person name="McCowan C."/>
            <person name="Murphy C."/>
            <person name="Pearson M."/>
            <person name="Poon T.W."/>
            <person name="Priest M."/>
            <person name="Roberts A."/>
            <person name="Saif S."/>
            <person name="Shea T."/>
            <person name="Sykes S."/>
            <person name="Wortman J."/>
            <person name="Nusbaum C."/>
            <person name="Birren B."/>
        </authorList>
    </citation>
    <scope>NUCLEOTIDE SEQUENCE</scope>
    <source>
        <strain evidence="2">26406</strain>
    </source>
</reference>
<evidence type="ECO:0000313" key="2">
    <source>
        <dbReference type="EMBL" id="EXK32903.1"/>
    </source>
</evidence>
<feature type="compositionally biased region" description="Polar residues" evidence="1">
    <location>
        <begin position="1"/>
        <end position="14"/>
    </location>
</feature>
<dbReference type="GO" id="GO:0016301">
    <property type="term" value="F:kinase activity"/>
    <property type="evidence" value="ECO:0007669"/>
    <property type="project" value="UniProtKB-KW"/>
</dbReference>
<dbReference type="HOGENOM" id="CLU_2483421_0_0_1"/>
<organism evidence="2">
    <name type="scientific">Fusarium oxysporum f. sp. melonis 26406</name>
    <dbReference type="NCBI Taxonomy" id="1089452"/>
    <lineage>
        <taxon>Eukaryota</taxon>
        <taxon>Fungi</taxon>
        <taxon>Dikarya</taxon>
        <taxon>Ascomycota</taxon>
        <taxon>Pezizomycotina</taxon>
        <taxon>Sordariomycetes</taxon>
        <taxon>Hypocreomycetidae</taxon>
        <taxon>Hypocreales</taxon>
        <taxon>Nectriaceae</taxon>
        <taxon>Fusarium</taxon>
        <taxon>Fusarium oxysporum species complex</taxon>
    </lineage>
</organism>
<reference evidence="2" key="1">
    <citation type="submission" date="2012-04" db="EMBL/GenBank/DDBJ databases">
        <title>The Genome Sequence of Fusarium oxysporum melonis.</title>
        <authorList>
            <consortium name="The Broad Institute Genome Sequencing Platform"/>
            <person name="Ma L.-J."/>
            <person name="Gale L.R."/>
            <person name="Schwartz D.C."/>
            <person name="Zhou S."/>
            <person name="Corby-Kistler H."/>
            <person name="Young S.K."/>
            <person name="Zeng Q."/>
            <person name="Gargeya S."/>
            <person name="Fitzgerald M."/>
            <person name="Haas B."/>
            <person name="Abouelleil A."/>
            <person name="Alvarado L."/>
            <person name="Arachchi H.M."/>
            <person name="Berlin A."/>
            <person name="Brown A."/>
            <person name="Chapman S.B."/>
            <person name="Chen Z."/>
            <person name="Dunbar C."/>
            <person name="Freedman E."/>
            <person name="Gearin G."/>
            <person name="Goldberg J."/>
            <person name="Griggs A."/>
            <person name="Gujja S."/>
            <person name="Heiman D."/>
            <person name="Howarth C."/>
            <person name="Larson L."/>
            <person name="Lui A."/>
            <person name="MacDonald P.J.P."/>
            <person name="Montmayeur A."/>
            <person name="Murphy C."/>
            <person name="Neiman D."/>
            <person name="Pearson M."/>
            <person name="Priest M."/>
            <person name="Roberts A."/>
            <person name="Saif S."/>
            <person name="Shea T."/>
            <person name="Shenoy N."/>
            <person name="Sisk P."/>
            <person name="Stolte C."/>
            <person name="Sykes S."/>
            <person name="Wortman J."/>
            <person name="Nusbaum C."/>
            <person name="Birren B."/>
        </authorList>
    </citation>
    <scope>NUCLEOTIDE SEQUENCE</scope>
    <source>
        <strain evidence="2">26406</strain>
    </source>
</reference>
<proteinExistence type="predicted"/>
<dbReference type="Proteomes" id="UP000030703">
    <property type="component" value="Unassembled WGS sequence"/>
</dbReference>
<accession>W9ZX43</accession>
<keyword evidence="2" id="KW-0808">Transferase</keyword>
<dbReference type="AlphaFoldDB" id="W9ZX43"/>
<protein>
    <submittedName>
        <fullName evidence="2">CMGC protein kinase</fullName>
    </submittedName>
</protein>
<sequence>MAVGTNSRSLSRPSTYPPRSKDSSGYRNNVRQTRRHKTCQYPMVQITEGKKRRLCRFRLWYCRCSQRRNQIHYSWSRFACHTQVSST</sequence>
<feature type="region of interest" description="Disordered" evidence="1">
    <location>
        <begin position="1"/>
        <end position="35"/>
    </location>
</feature>
<keyword evidence="2" id="KW-0418">Kinase</keyword>